<keyword evidence="5 7" id="KW-1133">Transmembrane helix</keyword>
<keyword evidence="9" id="KW-1185">Reference proteome</keyword>
<feature type="transmembrane region" description="Helical" evidence="7">
    <location>
        <begin position="211"/>
        <end position="228"/>
    </location>
</feature>
<dbReference type="RefSeq" id="WP_204194782.1">
    <property type="nucleotide sequence ID" value="NZ_JAFEMC010000001.1"/>
</dbReference>
<evidence type="ECO:0000256" key="5">
    <source>
        <dbReference type="ARBA" id="ARBA00022989"/>
    </source>
</evidence>
<comment type="similarity">
    <text evidence="2">Belongs to the polysaccharide synthase family.</text>
</comment>
<reference evidence="8 9" key="1">
    <citation type="submission" date="2020-12" db="EMBL/GenBank/DDBJ databases">
        <title>Sphingomonas sp.</title>
        <authorList>
            <person name="Kim M.K."/>
        </authorList>
    </citation>
    <scope>NUCLEOTIDE SEQUENCE [LARGE SCALE GENOMIC DNA]</scope>
    <source>
        <strain evidence="8 9">BT552</strain>
    </source>
</reference>
<proteinExistence type="inferred from homology"/>
<dbReference type="Proteomes" id="UP000763641">
    <property type="component" value="Unassembled WGS sequence"/>
</dbReference>
<name>A0ABS2D3F1_9SPHN</name>
<evidence type="ECO:0000313" key="9">
    <source>
        <dbReference type="Proteomes" id="UP000763641"/>
    </source>
</evidence>
<dbReference type="EMBL" id="JAFEMC010000001">
    <property type="protein sequence ID" value="MBM6575451.1"/>
    <property type="molecule type" value="Genomic_DNA"/>
</dbReference>
<keyword evidence="3" id="KW-1003">Cell membrane</keyword>
<dbReference type="Pfam" id="PF13440">
    <property type="entry name" value="Polysacc_synt_3"/>
    <property type="match status" value="1"/>
</dbReference>
<feature type="transmembrane region" description="Helical" evidence="7">
    <location>
        <begin position="82"/>
        <end position="102"/>
    </location>
</feature>
<feature type="transmembrane region" description="Helical" evidence="7">
    <location>
        <begin position="416"/>
        <end position="434"/>
    </location>
</feature>
<gene>
    <name evidence="8" type="ORF">ILT43_03650</name>
</gene>
<dbReference type="InterPro" id="IPR050833">
    <property type="entry name" value="Poly_Biosynth_Transport"/>
</dbReference>
<evidence type="ECO:0000256" key="1">
    <source>
        <dbReference type="ARBA" id="ARBA00004651"/>
    </source>
</evidence>
<feature type="transmembrane region" description="Helical" evidence="7">
    <location>
        <begin position="114"/>
        <end position="136"/>
    </location>
</feature>
<feature type="transmembrane region" description="Helical" evidence="7">
    <location>
        <begin position="173"/>
        <end position="190"/>
    </location>
</feature>
<feature type="transmembrane region" description="Helical" evidence="7">
    <location>
        <begin position="294"/>
        <end position="316"/>
    </location>
</feature>
<evidence type="ECO:0000256" key="7">
    <source>
        <dbReference type="SAM" id="Phobius"/>
    </source>
</evidence>
<evidence type="ECO:0000256" key="6">
    <source>
        <dbReference type="ARBA" id="ARBA00023136"/>
    </source>
</evidence>
<evidence type="ECO:0000256" key="4">
    <source>
        <dbReference type="ARBA" id="ARBA00022692"/>
    </source>
</evidence>
<feature type="transmembrane region" description="Helical" evidence="7">
    <location>
        <begin position="385"/>
        <end position="404"/>
    </location>
</feature>
<feature type="transmembrane region" description="Helical" evidence="7">
    <location>
        <begin position="356"/>
        <end position="379"/>
    </location>
</feature>
<feature type="transmembrane region" description="Helical" evidence="7">
    <location>
        <begin position="322"/>
        <end position="344"/>
    </location>
</feature>
<feature type="transmembrane region" description="Helical" evidence="7">
    <location>
        <begin position="148"/>
        <end position="167"/>
    </location>
</feature>
<dbReference type="PANTHER" id="PTHR30250:SF10">
    <property type="entry name" value="LIPOPOLYSACCHARIDE BIOSYNTHESIS PROTEIN WZXC"/>
    <property type="match status" value="1"/>
</dbReference>
<feature type="transmembrane region" description="Helical" evidence="7">
    <location>
        <begin position="440"/>
        <end position="460"/>
    </location>
</feature>
<dbReference type="PANTHER" id="PTHR30250">
    <property type="entry name" value="PST FAMILY PREDICTED COLANIC ACID TRANSPORTER"/>
    <property type="match status" value="1"/>
</dbReference>
<organism evidence="8 9">
    <name type="scientific">Sphingomonas longa</name>
    <dbReference type="NCBI Taxonomy" id="2778730"/>
    <lineage>
        <taxon>Bacteria</taxon>
        <taxon>Pseudomonadati</taxon>
        <taxon>Pseudomonadota</taxon>
        <taxon>Alphaproteobacteria</taxon>
        <taxon>Sphingomonadales</taxon>
        <taxon>Sphingomonadaceae</taxon>
        <taxon>Sphingomonas</taxon>
    </lineage>
</organism>
<evidence type="ECO:0000313" key="8">
    <source>
        <dbReference type="EMBL" id="MBM6575451.1"/>
    </source>
</evidence>
<comment type="caution">
    <text evidence="8">The sequence shown here is derived from an EMBL/GenBank/DDBJ whole genome shotgun (WGS) entry which is preliminary data.</text>
</comment>
<sequence>MSIQETVLPPRKGGRLLLVGNGVAQACALARYTLLARLLGPEQLGLSVTLILTAQFFDSVSESGSDRFLIQDRQGDEPRAQALVQLLSVVRGFVIAGLLLVLARPIAGFYREPILAAGLMGLAIAPIITGFFNFDLRRVQRHNDFGREGLAMMVAEVTSLAATILAAWITRSYIAALVGLTVRAVAMVAVSQLTAERPYRIGYAPEHAKRLATFAAPLMVNGLLLFLTSQGDRLLVGRRLGVSDLGKYSAVLLLIYYPSMMLMRYFHTMQLPLVAAAGATRDGLMRAIDDMASAALLLSLAMAAGFAVVAPIAVPLLFGHVFAQPVIVIAAIGALQVCRFIRIWPTTAALAAGKSGAVLAANLARLIAFPAAAAGVWLAGGLFGLTLGFAAGELVGVGIAVAITNRALGLPRMLDAGRVAALTLGCTAIMATAWCVDRMTAATALPAAAATAVLLGAIAWRERGTIARLMAMMPGARSRARGTHA</sequence>
<comment type="subcellular location">
    <subcellularLocation>
        <location evidence="1">Cell membrane</location>
        <topology evidence="1">Multi-pass membrane protein</topology>
    </subcellularLocation>
</comment>
<protein>
    <submittedName>
        <fullName evidence="8">Oligosaccharide flippase family protein</fullName>
    </submittedName>
</protein>
<keyword evidence="6 7" id="KW-0472">Membrane</keyword>
<evidence type="ECO:0000256" key="2">
    <source>
        <dbReference type="ARBA" id="ARBA00007430"/>
    </source>
</evidence>
<accession>A0ABS2D3F1</accession>
<keyword evidence="4 7" id="KW-0812">Transmembrane</keyword>
<evidence type="ECO:0000256" key="3">
    <source>
        <dbReference type="ARBA" id="ARBA00022475"/>
    </source>
</evidence>